<evidence type="ECO:0000313" key="2">
    <source>
        <dbReference type="EMBL" id="PWY75136.1"/>
    </source>
</evidence>
<dbReference type="OrthoDB" id="4506360at2759"/>
<dbReference type="Proteomes" id="UP000247233">
    <property type="component" value="Unassembled WGS sequence"/>
</dbReference>
<name>A0A317VLC4_9EURO</name>
<feature type="compositionally biased region" description="Low complexity" evidence="1">
    <location>
        <begin position="123"/>
        <end position="132"/>
    </location>
</feature>
<evidence type="ECO:0000313" key="3">
    <source>
        <dbReference type="Proteomes" id="UP000247233"/>
    </source>
</evidence>
<keyword evidence="3" id="KW-1185">Reference proteome</keyword>
<comment type="caution">
    <text evidence="2">The sequence shown here is derived from an EMBL/GenBank/DDBJ whole genome shotgun (WGS) entry which is preliminary data.</text>
</comment>
<dbReference type="GeneID" id="37070452"/>
<reference evidence="2 3" key="1">
    <citation type="submission" date="2016-12" db="EMBL/GenBank/DDBJ databases">
        <title>The genomes of Aspergillus section Nigri reveals drivers in fungal speciation.</title>
        <authorList>
            <consortium name="DOE Joint Genome Institute"/>
            <person name="Vesth T.C."/>
            <person name="Nybo J."/>
            <person name="Theobald S."/>
            <person name="Brandl J."/>
            <person name="Frisvad J.C."/>
            <person name="Nielsen K.F."/>
            <person name="Lyhne E.K."/>
            <person name="Kogle M.E."/>
            <person name="Kuo A."/>
            <person name="Riley R."/>
            <person name="Clum A."/>
            <person name="Nolan M."/>
            <person name="Lipzen A."/>
            <person name="Salamov A."/>
            <person name="Henrissat B."/>
            <person name="Wiebenga A."/>
            <person name="De Vries R.P."/>
            <person name="Grigoriev I.V."/>
            <person name="Mortensen U.H."/>
            <person name="Andersen M.R."/>
            <person name="Baker S.E."/>
        </authorList>
    </citation>
    <scope>NUCLEOTIDE SEQUENCE [LARGE SCALE GENOMIC DNA]</scope>
    <source>
        <strain evidence="2 3">CBS 117.55</strain>
    </source>
</reference>
<dbReference type="EMBL" id="MSFL01000022">
    <property type="protein sequence ID" value="PWY75136.1"/>
    <property type="molecule type" value="Genomic_DNA"/>
</dbReference>
<feature type="compositionally biased region" description="Gly residues" evidence="1">
    <location>
        <begin position="112"/>
        <end position="122"/>
    </location>
</feature>
<organism evidence="2 3">
    <name type="scientific">Aspergillus heteromorphus CBS 117.55</name>
    <dbReference type="NCBI Taxonomy" id="1448321"/>
    <lineage>
        <taxon>Eukaryota</taxon>
        <taxon>Fungi</taxon>
        <taxon>Dikarya</taxon>
        <taxon>Ascomycota</taxon>
        <taxon>Pezizomycotina</taxon>
        <taxon>Eurotiomycetes</taxon>
        <taxon>Eurotiomycetidae</taxon>
        <taxon>Eurotiales</taxon>
        <taxon>Aspergillaceae</taxon>
        <taxon>Aspergillus</taxon>
        <taxon>Aspergillus subgen. Circumdati</taxon>
    </lineage>
</organism>
<proteinExistence type="predicted"/>
<feature type="compositionally biased region" description="Low complexity" evidence="1">
    <location>
        <begin position="69"/>
        <end position="97"/>
    </location>
</feature>
<evidence type="ECO:0000256" key="1">
    <source>
        <dbReference type="SAM" id="MobiDB-lite"/>
    </source>
</evidence>
<accession>A0A317VLC4</accession>
<gene>
    <name evidence="2" type="ORF">BO70DRAFT_431114</name>
</gene>
<dbReference type="RefSeq" id="XP_025397261.1">
    <property type="nucleotide sequence ID" value="XM_025548215.1"/>
</dbReference>
<protein>
    <submittedName>
        <fullName evidence="2">Uncharacterized protein</fullName>
    </submittedName>
</protein>
<dbReference type="AlphaFoldDB" id="A0A317VLC4"/>
<feature type="region of interest" description="Disordered" evidence="1">
    <location>
        <begin position="69"/>
        <end position="132"/>
    </location>
</feature>
<dbReference type="VEuPathDB" id="FungiDB:BO70DRAFT_431114"/>
<sequence length="132" mass="13235">MPQVRTLSHAETLYDMDPEHTSCIGGQTVLTCRDCAGNAPRGSTCSCCSGRGFNIFICPHCHPAAAAAAAGSPTTSPESSAPASPASLSRSSSTVSSRHGSNQMATWKRFGDGNGGSGGGSLGSKASSSRGL</sequence>